<evidence type="ECO:0008006" key="5">
    <source>
        <dbReference type="Google" id="ProtNLM"/>
    </source>
</evidence>
<evidence type="ECO:0000313" key="4">
    <source>
        <dbReference type="Proteomes" id="UP000297737"/>
    </source>
</evidence>
<feature type="transmembrane region" description="Helical" evidence="2">
    <location>
        <begin position="21"/>
        <end position="42"/>
    </location>
</feature>
<dbReference type="OrthoDB" id="7410762at2"/>
<comment type="caution">
    <text evidence="3">The sequence shown here is derived from an EMBL/GenBank/DDBJ whole genome shotgun (WGS) entry which is preliminary data.</text>
</comment>
<proteinExistence type="predicted"/>
<dbReference type="EMBL" id="SIHO01000003">
    <property type="protein sequence ID" value="TFU01152.1"/>
    <property type="molecule type" value="Genomic_DNA"/>
</dbReference>
<gene>
    <name evidence="3" type="ORF">EUV02_12640</name>
</gene>
<keyword evidence="2" id="KW-0472">Membrane</keyword>
<evidence type="ECO:0000256" key="2">
    <source>
        <dbReference type="SAM" id="Phobius"/>
    </source>
</evidence>
<reference evidence="3 4" key="1">
    <citation type="submission" date="2019-02" db="EMBL/GenBank/DDBJ databases">
        <title>Polymorphobacter sp. isolated from the lake at the Tibet of China.</title>
        <authorList>
            <person name="Li A."/>
        </authorList>
    </citation>
    <scope>NUCLEOTIDE SEQUENCE [LARGE SCALE GENOMIC DNA]</scope>
    <source>
        <strain evidence="3 4">DJ1R-1</strain>
    </source>
</reference>
<sequence>MTSAVADWWAEQRESGVPRRVLGFLFVVLVHAVLGYMLFVLAPTVRKKLEDIHLIESRNVPAERIVKRPSPTAHKATPKPEKQPPSKPPPPPPPTDITFGPQLDQPLDISKLPNHRNELAQTDGSDTPAPYGPGQGPGGEPLYNAEWVREPSHAELAGYLPQGAPSGSWAEIACRTVEGNRVEDCQELEESPRGSRLGSALREAAWQFRVRPPRKGGKPLWGTWVRIRFDFTDSGERQGRR</sequence>
<feature type="compositionally biased region" description="Pro residues" evidence="1">
    <location>
        <begin position="85"/>
        <end position="95"/>
    </location>
</feature>
<accession>A0A4Y9EK42</accession>
<dbReference type="Proteomes" id="UP000297737">
    <property type="component" value="Unassembled WGS sequence"/>
</dbReference>
<name>A0A4Y9EK42_9SPHN</name>
<keyword evidence="2" id="KW-1133">Transmembrane helix</keyword>
<protein>
    <recommendedName>
        <fullName evidence="5">Energy transducer TonB</fullName>
    </recommendedName>
</protein>
<organism evidence="3 4">
    <name type="scientific">Glacieibacterium arshaanense</name>
    <dbReference type="NCBI Taxonomy" id="2511025"/>
    <lineage>
        <taxon>Bacteria</taxon>
        <taxon>Pseudomonadati</taxon>
        <taxon>Pseudomonadota</taxon>
        <taxon>Alphaproteobacteria</taxon>
        <taxon>Sphingomonadales</taxon>
        <taxon>Sphingosinicellaceae</taxon>
        <taxon>Glacieibacterium</taxon>
    </lineage>
</organism>
<evidence type="ECO:0000256" key="1">
    <source>
        <dbReference type="SAM" id="MobiDB-lite"/>
    </source>
</evidence>
<feature type="region of interest" description="Disordered" evidence="1">
    <location>
        <begin position="63"/>
        <end position="144"/>
    </location>
</feature>
<keyword evidence="4" id="KW-1185">Reference proteome</keyword>
<dbReference type="RefSeq" id="WP_135246656.1">
    <property type="nucleotide sequence ID" value="NZ_SIHO01000003.1"/>
</dbReference>
<evidence type="ECO:0000313" key="3">
    <source>
        <dbReference type="EMBL" id="TFU01152.1"/>
    </source>
</evidence>
<keyword evidence="2" id="KW-0812">Transmembrane</keyword>
<dbReference type="AlphaFoldDB" id="A0A4Y9EK42"/>